<keyword evidence="7" id="KW-0046">Antibiotic resistance</keyword>
<name>A0AAU1UMT3_9ACTN</name>
<dbReference type="GO" id="GO:0022857">
    <property type="term" value="F:transmembrane transporter activity"/>
    <property type="evidence" value="ECO:0007669"/>
    <property type="project" value="InterPro"/>
</dbReference>
<feature type="transmembrane region" description="Helical" evidence="9">
    <location>
        <begin position="186"/>
        <end position="205"/>
    </location>
</feature>
<feature type="transmembrane region" description="Helical" evidence="9">
    <location>
        <begin position="99"/>
        <end position="118"/>
    </location>
</feature>
<keyword evidence="4 9" id="KW-0812">Transmembrane</keyword>
<evidence type="ECO:0000256" key="6">
    <source>
        <dbReference type="ARBA" id="ARBA00023136"/>
    </source>
</evidence>
<feature type="transmembrane region" description="Helical" evidence="9">
    <location>
        <begin position="380"/>
        <end position="405"/>
    </location>
</feature>
<feature type="transmembrane region" description="Helical" evidence="9">
    <location>
        <begin position="34"/>
        <end position="56"/>
    </location>
</feature>
<dbReference type="PANTHER" id="PTHR42718">
    <property type="entry name" value="MAJOR FACILITATOR SUPERFAMILY MULTIDRUG TRANSPORTER MFSC"/>
    <property type="match status" value="1"/>
</dbReference>
<dbReference type="CDD" id="cd17504">
    <property type="entry name" value="MFS_MMR_MDR_like"/>
    <property type="match status" value="1"/>
</dbReference>
<dbReference type="GO" id="GO:0046677">
    <property type="term" value="P:response to antibiotic"/>
    <property type="evidence" value="ECO:0007669"/>
    <property type="project" value="UniProtKB-KW"/>
</dbReference>
<dbReference type="PRINTS" id="PR01036">
    <property type="entry name" value="TCRTETB"/>
</dbReference>
<evidence type="ECO:0000313" key="11">
    <source>
        <dbReference type="EMBL" id="WTS18562.1"/>
    </source>
</evidence>
<feature type="domain" description="Major facilitator superfamily (MFS) profile" evidence="10">
    <location>
        <begin position="29"/>
        <end position="481"/>
    </location>
</feature>
<keyword evidence="2" id="KW-0813">Transport</keyword>
<evidence type="ECO:0000256" key="4">
    <source>
        <dbReference type="ARBA" id="ARBA00022692"/>
    </source>
</evidence>
<evidence type="ECO:0000256" key="9">
    <source>
        <dbReference type="SAM" id="Phobius"/>
    </source>
</evidence>
<evidence type="ECO:0000256" key="2">
    <source>
        <dbReference type="ARBA" id="ARBA00022448"/>
    </source>
</evidence>
<feature type="transmembrane region" description="Helical" evidence="9">
    <location>
        <begin position="68"/>
        <end position="87"/>
    </location>
</feature>
<feature type="region of interest" description="Disordered" evidence="8">
    <location>
        <begin position="1"/>
        <end position="27"/>
    </location>
</feature>
<keyword evidence="6 9" id="KW-0472">Membrane</keyword>
<feature type="transmembrane region" description="Helical" evidence="9">
    <location>
        <begin position="352"/>
        <end position="374"/>
    </location>
</feature>
<dbReference type="EMBL" id="CP108195">
    <property type="protein sequence ID" value="WTS18562.1"/>
    <property type="molecule type" value="Genomic_DNA"/>
</dbReference>
<evidence type="ECO:0000256" key="3">
    <source>
        <dbReference type="ARBA" id="ARBA00022475"/>
    </source>
</evidence>
<feature type="transmembrane region" description="Helical" evidence="9">
    <location>
        <begin position="242"/>
        <end position="265"/>
    </location>
</feature>
<dbReference type="InterPro" id="IPR036259">
    <property type="entry name" value="MFS_trans_sf"/>
</dbReference>
<evidence type="ECO:0000256" key="5">
    <source>
        <dbReference type="ARBA" id="ARBA00022989"/>
    </source>
</evidence>
<evidence type="ECO:0000256" key="8">
    <source>
        <dbReference type="SAM" id="MobiDB-lite"/>
    </source>
</evidence>
<sequence>MEPPEERAMSDAKASNMAASSDSPTPTPGVTAPFTALLIAVLSFSLMQTMVVPALPDLQREFDASTTGISWVISSFLLTASVATALLGRVGDMFGKRRVLIASLTVFAVGTLLCAVANSLGLLIAARAVQGVGSAAFPLAFGIVREQFPRERVPVAIGMISSTFGIGFGIGLVIPGPIVDALSWHWIFWLGLVVIVLGMLAVAAFIKESPNRSPGRIDWIGVVLLSGAVVALLLAISEGRSWGWGSAGVISLFVAAVVLGAVFVAAERRIQEPLIDIDLLRRPAVATSHVAALIIGFGMYGAFTLVPLLAQTPSQAGYGFGASVTEAGLFMVPMAVTMLFASPLVSRLGAAIGWKLPLVLACLIGLVGFVIYAGAHDSEWAMYVGSGVLGIGVGFAFAALANLVVSAVDPRQVGEATGINTIMRTIGGSLGAQIGASIVASKTVRGTPFPAESGYTTAFVMSAVALGVATLAALAGPGSLRKNAAASTGAAAPEPSGSPAR</sequence>
<dbReference type="Gene3D" id="1.20.1720.10">
    <property type="entry name" value="Multidrug resistance protein D"/>
    <property type="match status" value="1"/>
</dbReference>
<feature type="compositionally biased region" description="Basic and acidic residues" evidence="8">
    <location>
        <begin position="1"/>
        <end position="10"/>
    </location>
</feature>
<dbReference type="SUPFAM" id="SSF103473">
    <property type="entry name" value="MFS general substrate transporter"/>
    <property type="match status" value="1"/>
</dbReference>
<keyword evidence="5 9" id="KW-1133">Transmembrane helix</keyword>
<dbReference type="PROSITE" id="PS50850">
    <property type="entry name" value="MFS"/>
    <property type="match status" value="1"/>
</dbReference>
<evidence type="ECO:0000256" key="1">
    <source>
        <dbReference type="ARBA" id="ARBA00004651"/>
    </source>
</evidence>
<accession>A0AAU1UMT3</accession>
<feature type="transmembrane region" description="Helical" evidence="9">
    <location>
        <begin position="316"/>
        <end position="340"/>
    </location>
</feature>
<dbReference type="InterPro" id="IPR020846">
    <property type="entry name" value="MFS_dom"/>
</dbReference>
<feature type="transmembrane region" description="Helical" evidence="9">
    <location>
        <begin position="426"/>
        <end position="444"/>
    </location>
</feature>
<feature type="transmembrane region" description="Helical" evidence="9">
    <location>
        <begin position="155"/>
        <end position="174"/>
    </location>
</feature>
<evidence type="ECO:0000256" key="7">
    <source>
        <dbReference type="ARBA" id="ARBA00023251"/>
    </source>
</evidence>
<dbReference type="Pfam" id="PF07690">
    <property type="entry name" value="MFS_1"/>
    <property type="match status" value="1"/>
</dbReference>
<dbReference type="AlphaFoldDB" id="A0AAU1UMT3"/>
<evidence type="ECO:0000259" key="10">
    <source>
        <dbReference type="PROSITE" id="PS50850"/>
    </source>
</evidence>
<feature type="transmembrane region" description="Helical" evidence="9">
    <location>
        <begin position="217"/>
        <end position="236"/>
    </location>
</feature>
<reference evidence="11" key="1">
    <citation type="submission" date="2022-10" db="EMBL/GenBank/DDBJ databases">
        <title>The complete genomes of actinobacterial strains from the NBC collection.</title>
        <authorList>
            <person name="Joergensen T.S."/>
            <person name="Alvarez Arevalo M."/>
            <person name="Sterndorff E.B."/>
            <person name="Faurdal D."/>
            <person name="Vuksanovic O."/>
            <person name="Mourched A.-S."/>
            <person name="Charusanti P."/>
            <person name="Shaw S."/>
            <person name="Blin K."/>
            <person name="Weber T."/>
        </authorList>
    </citation>
    <scope>NUCLEOTIDE SEQUENCE</scope>
    <source>
        <strain evidence="11">NBC_00119</strain>
    </source>
</reference>
<comment type="subcellular location">
    <subcellularLocation>
        <location evidence="1">Cell membrane</location>
        <topology evidence="1">Multi-pass membrane protein</topology>
    </subcellularLocation>
</comment>
<protein>
    <submittedName>
        <fullName evidence="11">MFS transporter</fullName>
    </submittedName>
</protein>
<dbReference type="InterPro" id="IPR011701">
    <property type="entry name" value="MFS"/>
</dbReference>
<feature type="transmembrane region" description="Helical" evidence="9">
    <location>
        <begin position="286"/>
        <end position="310"/>
    </location>
</feature>
<dbReference type="Gene3D" id="1.20.1250.20">
    <property type="entry name" value="MFS general substrate transporter like domains"/>
    <property type="match status" value="1"/>
</dbReference>
<gene>
    <name evidence="11" type="ORF">OHU69_04640</name>
</gene>
<dbReference type="PANTHER" id="PTHR42718:SF46">
    <property type="entry name" value="BLR6921 PROTEIN"/>
    <property type="match status" value="1"/>
</dbReference>
<keyword evidence="3" id="KW-1003">Cell membrane</keyword>
<dbReference type="GO" id="GO:0005886">
    <property type="term" value="C:plasma membrane"/>
    <property type="evidence" value="ECO:0007669"/>
    <property type="project" value="UniProtKB-SubCell"/>
</dbReference>
<organism evidence="11">
    <name type="scientific">Streptomyces sp. NBC_00119</name>
    <dbReference type="NCBI Taxonomy" id="2975659"/>
    <lineage>
        <taxon>Bacteria</taxon>
        <taxon>Bacillati</taxon>
        <taxon>Actinomycetota</taxon>
        <taxon>Actinomycetes</taxon>
        <taxon>Kitasatosporales</taxon>
        <taxon>Streptomycetaceae</taxon>
        <taxon>Streptomyces</taxon>
    </lineage>
</organism>
<proteinExistence type="predicted"/>
<feature type="transmembrane region" description="Helical" evidence="9">
    <location>
        <begin position="456"/>
        <end position="475"/>
    </location>
</feature>